<organism evidence="4 5">
    <name type="scientific">Archangium gephyra</name>
    <dbReference type="NCBI Taxonomy" id="48"/>
    <lineage>
        <taxon>Bacteria</taxon>
        <taxon>Pseudomonadati</taxon>
        <taxon>Myxococcota</taxon>
        <taxon>Myxococcia</taxon>
        <taxon>Myxococcales</taxon>
        <taxon>Cystobacterineae</taxon>
        <taxon>Archangiaceae</taxon>
        <taxon>Archangium</taxon>
    </lineage>
</organism>
<comment type="similarity">
    <text evidence="1">Belongs to the heat shock protein 70 family.</text>
</comment>
<evidence type="ECO:0000256" key="3">
    <source>
        <dbReference type="ARBA" id="ARBA00022840"/>
    </source>
</evidence>
<dbReference type="PROSITE" id="PS01036">
    <property type="entry name" value="HSP70_3"/>
    <property type="match status" value="1"/>
</dbReference>
<dbReference type="Gene3D" id="3.30.420.40">
    <property type="match status" value="3"/>
</dbReference>
<dbReference type="InterPro" id="IPR043129">
    <property type="entry name" value="ATPase_NBD"/>
</dbReference>
<evidence type="ECO:0000313" key="4">
    <source>
        <dbReference type="EMBL" id="PZR12072.1"/>
    </source>
</evidence>
<comment type="caution">
    <text evidence="4">The sequence shown here is derived from an EMBL/GenBank/DDBJ whole genome shotgun (WGS) entry which is preliminary data.</text>
</comment>
<name>A0A2W5TAY4_9BACT</name>
<evidence type="ECO:0000256" key="1">
    <source>
        <dbReference type="ARBA" id="ARBA00007381"/>
    </source>
</evidence>
<dbReference type="InterPro" id="IPR013126">
    <property type="entry name" value="Hsp_70_fam"/>
</dbReference>
<evidence type="ECO:0000256" key="2">
    <source>
        <dbReference type="ARBA" id="ARBA00022741"/>
    </source>
</evidence>
<dbReference type="Pfam" id="PF00012">
    <property type="entry name" value="HSP70"/>
    <property type="match status" value="2"/>
</dbReference>
<evidence type="ECO:0000313" key="5">
    <source>
        <dbReference type="Proteomes" id="UP000249061"/>
    </source>
</evidence>
<protein>
    <submittedName>
        <fullName evidence="4">Hsp70 family protein</fullName>
    </submittedName>
</protein>
<sequence>MAICGLDFGTSNSAVALPNGEVLRIDVTAQQPKLFRTVLFFPEDTAEVLAGNEAIERYQEDNAGRFIQSMKTWLPASSFSRTTLRNRTLSLEELIAVFLRRIRVVAAEAAGAEFEEVVLGRPARFSTDPKVDAFAEERLKKAAELAGFTNVRFLIEPIAAALAYEARLERDEVVLVADFGAGTTDLTVMHLGPARRDKADRREDVVASTGVYVGGDRFDAAIMKHKLFPYFGHGSTYLPTITGRRMEMPTYVSSRLLSWNEMSLIREKKTRELIDMMLKTSDRKPAIEALHDLVMYNLGFRLYRAIEKAKVTLSTEKTASLEFEEERISIHETITRDEFDAASAHLIVELEETTDELLARLPSSLKIDSVFLTGGSSHVPAVQQLFARKFGAERLRTADAFTSVVEGLGRASKG</sequence>
<dbReference type="EMBL" id="QFQP01000013">
    <property type="protein sequence ID" value="PZR12072.1"/>
    <property type="molecule type" value="Genomic_DNA"/>
</dbReference>
<keyword evidence="3" id="KW-0067">ATP-binding</keyword>
<keyword evidence="2" id="KW-0547">Nucleotide-binding</keyword>
<accession>A0A2W5TAY4</accession>
<dbReference type="PANTHER" id="PTHR19375">
    <property type="entry name" value="HEAT SHOCK PROTEIN 70KDA"/>
    <property type="match status" value="1"/>
</dbReference>
<dbReference type="AlphaFoldDB" id="A0A2W5TAY4"/>
<dbReference type="Proteomes" id="UP000249061">
    <property type="component" value="Unassembled WGS sequence"/>
</dbReference>
<dbReference type="SUPFAM" id="SSF53067">
    <property type="entry name" value="Actin-like ATPase domain"/>
    <property type="match status" value="2"/>
</dbReference>
<dbReference type="PRINTS" id="PR00301">
    <property type="entry name" value="HEATSHOCK70"/>
</dbReference>
<dbReference type="Gene3D" id="3.90.640.10">
    <property type="entry name" value="Actin, Chain A, domain 4"/>
    <property type="match status" value="2"/>
</dbReference>
<proteinExistence type="inferred from homology"/>
<gene>
    <name evidence="4" type="ORF">DI536_16420</name>
</gene>
<dbReference type="InterPro" id="IPR018181">
    <property type="entry name" value="Heat_shock_70_CS"/>
</dbReference>
<dbReference type="GO" id="GO:0140662">
    <property type="term" value="F:ATP-dependent protein folding chaperone"/>
    <property type="evidence" value="ECO:0007669"/>
    <property type="project" value="InterPro"/>
</dbReference>
<reference evidence="4 5" key="1">
    <citation type="submission" date="2017-08" db="EMBL/GenBank/DDBJ databases">
        <title>Infants hospitalized years apart are colonized by the same room-sourced microbial strains.</title>
        <authorList>
            <person name="Brooks B."/>
            <person name="Olm M.R."/>
            <person name="Firek B.A."/>
            <person name="Baker R."/>
            <person name="Thomas B.C."/>
            <person name="Morowitz M.J."/>
            <person name="Banfield J.F."/>
        </authorList>
    </citation>
    <scope>NUCLEOTIDE SEQUENCE [LARGE SCALE GENOMIC DNA]</scope>
    <source>
        <strain evidence="4">S2_003_000_R2_14</strain>
    </source>
</reference>
<dbReference type="GO" id="GO:0005524">
    <property type="term" value="F:ATP binding"/>
    <property type="evidence" value="ECO:0007669"/>
    <property type="project" value="UniProtKB-KW"/>
</dbReference>